<feature type="transmembrane region" description="Helical" evidence="1">
    <location>
        <begin position="273"/>
        <end position="297"/>
    </location>
</feature>
<evidence type="ECO:0000259" key="2">
    <source>
        <dbReference type="Pfam" id="PF01757"/>
    </source>
</evidence>
<feature type="domain" description="Acyltransferase 3" evidence="2">
    <location>
        <begin position="22"/>
        <end position="351"/>
    </location>
</feature>
<name>A0AAW3T9W6_9MICO</name>
<accession>A0AAW3T9W6</accession>
<feature type="transmembrane region" description="Helical" evidence="1">
    <location>
        <begin position="188"/>
        <end position="207"/>
    </location>
</feature>
<dbReference type="InterPro" id="IPR002656">
    <property type="entry name" value="Acyl_transf_3_dom"/>
</dbReference>
<dbReference type="GO" id="GO:0016747">
    <property type="term" value="F:acyltransferase activity, transferring groups other than amino-acyl groups"/>
    <property type="evidence" value="ECO:0007669"/>
    <property type="project" value="InterPro"/>
</dbReference>
<dbReference type="InterPro" id="IPR050879">
    <property type="entry name" value="Acyltransferase_3"/>
</dbReference>
<protein>
    <submittedName>
        <fullName evidence="4">Peptidoglycan/LPS O-acetylase OafA/YrhL</fullName>
    </submittedName>
</protein>
<feature type="transmembrane region" description="Helical" evidence="1">
    <location>
        <begin position="338"/>
        <end position="355"/>
    </location>
</feature>
<dbReference type="PANTHER" id="PTHR23028">
    <property type="entry name" value="ACETYLTRANSFERASE"/>
    <property type="match status" value="1"/>
</dbReference>
<dbReference type="Proteomes" id="UP000590225">
    <property type="component" value="Unassembled WGS sequence"/>
</dbReference>
<keyword evidence="1" id="KW-1133">Transmembrane helix</keyword>
<dbReference type="GO" id="GO:0016020">
    <property type="term" value="C:membrane"/>
    <property type="evidence" value="ECO:0007669"/>
    <property type="project" value="TreeGrafter"/>
</dbReference>
<feature type="transmembrane region" description="Helical" evidence="1">
    <location>
        <begin position="248"/>
        <end position="267"/>
    </location>
</feature>
<feature type="transmembrane region" description="Helical" evidence="1">
    <location>
        <begin position="309"/>
        <end position="332"/>
    </location>
</feature>
<keyword evidence="1" id="KW-0472">Membrane</keyword>
<reference evidence="4 5" key="1">
    <citation type="submission" date="2020-07" db="EMBL/GenBank/DDBJ databases">
        <title>Above-ground endophytic microbial communities from plants in different locations in the United States.</title>
        <authorList>
            <person name="Frank C."/>
        </authorList>
    </citation>
    <scope>NUCLEOTIDE SEQUENCE [LARGE SCALE GENOMIC DNA]</scope>
    <source>
        <strain evidence="4 5">WPL5_2</strain>
    </source>
</reference>
<dbReference type="EMBL" id="JACGXP010000005">
    <property type="protein sequence ID" value="MBA8991689.1"/>
    <property type="molecule type" value="Genomic_DNA"/>
</dbReference>
<keyword evidence="1" id="KW-0812">Transmembrane</keyword>
<feature type="transmembrane region" description="Helical" evidence="1">
    <location>
        <begin position="21"/>
        <end position="40"/>
    </location>
</feature>
<feature type="transmembrane region" description="Helical" evidence="1">
    <location>
        <begin position="219"/>
        <end position="236"/>
    </location>
</feature>
<dbReference type="InterPro" id="IPR043968">
    <property type="entry name" value="SGNH"/>
</dbReference>
<dbReference type="Pfam" id="PF19040">
    <property type="entry name" value="SGNH"/>
    <property type="match status" value="1"/>
</dbReference>
<feature type="domain" description="SGNH" evidence="3">
    <location>
        <begin position="458"/>
        <end position="689"/>
    </location>
</feature>
<dbReference type="GO" id="GO:0009103">
    <property type="term" value="P:lipopolysaccharide biosynthetic process"/>
    <property type="evidence" value="ECO:0007669"/>
    <property type="project" value="TreeGrafter"/>
</dbReference>
<evidence type="ECO:0000256" key="1">
    <source>
        <dbReference type="SAM" id="Phobius"/>
    </source>
</evidence>
<feature type="transmembrane region" description="Helical" evidence="1">
    <location>
        <begin position="160"/>
        <end position="176"/>
    </location>
</feature>
<proteinExistence type="predicted"/>
<dbReference type="Pfam" id="PF01757">
    <property type="entry name" value="Acyl_transf_3"/>
    <property type="match status" value="1"/>
</dbReference>
<feature type="transmembrane region" description="Helical" evidence="1">
    <location>
        <begin position="46"/>
        <end position="67"/>
    </location>
</feature>
<feature type="transmembrane region" description="Helical" evidence="1">
    <location>
        <begin position="375"/>
        <end position="397"/>
    </location>
</feature>
<organism evidence="4 5">
    <name type="scientific">Curtobacterium pusillum</name>
    <dbReference type="NCBI Taxonomy" id="69373"/>
    <lineage>
        <taxon>Bacteria</taxon>
        <taxon>Bacillati</taxon>
        <taxon>Actinomycetota</taxon>
        <taxon>Actinomycetes</taxon>
        <taxon>Micrococcales</taxon>
        <taxon>Microbacteriaceae</taxon>
        <taxon>Curtobacterium</taxon>
    </lineage>
</organism>
<dbReference type="PANTHER" id="PTHR23028:SF53">
    <property type="entry name" value="ACYL_TRANSF_3 DOMAIN-CONTAINING PROTEIN"/>
    <property type="match status" value="1"/>
</dbReference>
<dbReference type="AlphaFoldDB" id="A0AAW3T9W6"/>
<gene>
    <name evidence="4" type="ORF">FHW23_002967</name>
</gene>
<evidence type="ECO:0000313" key="4">
    <source>
        <dbReference type="EMBL" id="MBA8991689.1"/>
    </source>
</evidence>
<dbReference type="RefSeq" id="WP_182516744.1">
    <property type="nucleotide sequence ID" value="NZ_JACGXP010000005.1"/>
</dbReference>
<comment type="caution">
    <text evidence="4">The sequence shown here is derived from an EMBL/GenBank/DDBJ whole genome shotgun (WGS) entry which is preliminary data.</text>
</comment>
<evidence type="ECO:0000313" key="5">
    <source>
        <dbReference type="Proteomes" id="UP000590225"/>
    </source>
</evidence>
<feature type="transmembrane region" description="Helical" evidence="1">
    <location>
        <begin position="88"/>
        <end position="108"/>
    </location>
</feature>
<evidence type="ECO:0000259" key="3">
    <source>
        <dbReference type="Pfam" id="PF19040"/>
    </source>
</evidence>
<sequence>MSTTQGGTRSPAHRARDTTRWDIQGLRAFAVLSVVVYHLWPNRLHGGFVGVDVFFVISGYLITGHLLREQLSSGRIRLAQFWSRRAKRLLPGAFLTILATGAAVLLVVPSALWTQYGRELIASTVYAQNWELAASAVDYLDADNEASPFQHFWSLSVEEQFYIALPLLLLLLALAVRKRVSPVTTARILLGAVVVLSLVWCIVQTSTNPGVAYFSTATRAWEFALGGLAATVRLPAARTAVARRFRSGAAVVGAIALIASLVVITPATPFPGIAAALPVVGATLVVMFGAGTVFELLGSIRPVAFVGRISYSLYLWHWPLVVIVPIALGHPLGWKSKLAVLVVSLVLAAVTTVWFEEPLRFSGWVRTLRPRRVAVLGAVCTVLVAALGASTLTAVHVQEVQAATFTKQLSQGNAPCFGAAAEISAPKPCVDERLADVRVPAPSAAKQDDPNRPACWSGKFQTCVLGEESGYSKRLIVIGDSHSNTLLAAYDDIGRKNGWRIDLAGTGGCYLTTAQQDALNESSLATCNRWKQLAIQYVERHRDEADALVVAHSTTQMPVTAPEGPARDAATRAGLVDAWQQAAGDRLPVIAIRDNPVPRRDVVACVSRMSGPTDSSCDQPRAAALGQTDSSAEAVEAFNAAGGRSALVDLTPYYCTNTTCPAVIGGVLVYRDTSHITGTWAKTLEPYLDQQLRARLASFDRKPV</sequence>